<protein>
    <submittedName>
        <fullName evidence="1">1713_t:CDS:1</fullName>
    </submittedName>
</protein>
<feature type="non-terminal residue" evidence="1">
    <location>
        <position position="1"/>
    </location>
</feature>
<comment type="caution">
    <text evidence="1">The sequence shown here is derived from an EMBL/GenBank/DDBJ whole genome shotgun (WGS) entry which is preliminary data.</text>
</comment>
<keyword evidence="2" id="KW-1185">Reference proteome</keyword>
<gene>
    <name evidence="1" type="ORF">SCALOS_LOCUS7123</name>
</gene>
<name>A0ACA9MSV7_9GLOM</name>
<reference evidence="1" key="1">
    <citation type="submission" date="2021-06" db="EMBL/GenBank/DDBJ databases">
        <authorList>
            <person name="Kallberg Y."/>
            <person name="Tangrot J."/>
            <person name="Rosling A."/>
        </authorList>
    </citation>
    <scope>NUCLEOTIDE SEQUENCE</scope>
    <source>
        <strain evidence="1">AU212A</strain>
    </source>
</reference>
<organism evidence="1 2">
    <name type="scientific">Scutellospora calospora</name>
    <dbReference type="NCBI Taxonomy" id="85575"/>
    <lineage>
        <taxon>Eukaryota</taxon>
        <taxon>Fungi</taxon>
        <taxon>Fungi incertae sedis</taxon>
        <taxon>Mucoromycota</taxon>
        <taxon>Glomeromycotina</taxon>
        <taxon>Glomeromycetes</taxon>
        <taxon>Diversisporales</taxon>
        <taxon>Gigasporaceae</taxon>
        <taxon>Scutellospora</taxon>
    </lineage>
</organism>
<sequence>LIFPVQAKCISYDINLEYDLCRAFSYLSLTEHPNKESYIAVYTSCISIAKYHNASILTPISDTLAN</sequence>
<evidence type="ECO:0000313" key="2">
    <source>
        <dbReference type="Proteomes" id="UP000789860"/>
    </source>
</evidence>
<dbReference type="EMBL" id="CAJVPM010015249">
    <property type="protein sequence ID" value="CAG8606622.1"/>
    <property type="molecule type" value="Genomic_DNA"/>
</dbReference>
<evidence type="ECO:0000313" key="1">
    <source>
        <dbReference type="EMBL" id="CAG8606622.1"/>
    </source>
</evidence>
<dbReference type="Proteomes" id="UP000789860">
    <property type="component" value="Unassembled WGS sequence"/>
</dbReference>
<proteinExistence type="predicted"/>
<feature type="non-terminal residue" evidence="1">
    <location>
        <position position="66"/>
    </location>
</feature>
<accession>A0ACA9MSV7</accession>